<proteinExistence type="predicted"/>
<dbReference type="AlphaFoldDB" id="A0AAV9S2P3"/>
<evidence type="ECO:0000313" key="2">
    <source>
        <dbReference type="EMBL" id="KAK5615445.1"/>
    </source>
</evidence>
<name>A0AAV9S2P3_9TELE</name>
<feature type="region of interest" description="Disordered" evidence="1">
    <location>
        <begin position="132"/>
        <end position="156"/>
    </location>
</feature>
<accession>A0AAV9S2P3</accession>
<dbReference type="EMBL" id="JAHHUM010000962">
    <property type="protein sequence ID" value="KAK5615445.1"/>
    <property type="molecule type" value="Genomic_DNA"/>
</dbReference>
<protein>
    <submittedName>
        <fullName evidence="2">Uncharacterized protein</fullName>
    </submittedName>
</protein>
<evidence type="ECO:0000313" key="3">
    <source>
        <dbReference type="Proteomes" id="UP001311232"/>
    </source>
</evidence>
<reference evidence="2 3" key="1">
    <citation type="submission" date="2021-06" db="EMBL/GenBank/DDBJ databases">
        <authorList>
            <person name="Palmer J.M."/>
        </authorList>
    </citation>
    <scope>NUCLEOTIDE SEQUENCE [LARGE SCALE GENOMIC DNA]</scope>
    <source>
        <strain evidence="2 3">MEX-2019</strain>
        <tissue evidence="2">Muscle</tissue>
    </source>
</reference>
<evidence type="ECO:0000256" key="1">
    <source>
        <dbReference type="SAM" id="MobiDB-lite"/>
    </source>
</evidence>
<keyword evidence="3" id="KW-1185">Reference proteome</keyword>
<organism evidence="2 3">
    <name type="scientific">Crenichthys baileyi</name>
    <name type="common">White River springfish</name>
    <dbReference type="NCBI Taxonomy" id="28760"/>
    <lineage>
        <taxon>Eukaryota</taxon>
        <taxon>Metazoa</taxon>
        <taxon>Chordata</taxon>
        <taxon>Craniata</taxon>
        <taxon>Vertebrata</taxon>
        <taxon>Euteleostomi</taxon>
        <taxon>Actinopterygii</taxon>
        <taxon>Neopterygii</taxon>
        <taxon>Teleostei</taxon>
        <taxon>Neoteleostei</taxon>
        <taxon>Acanthomorphata</taxon>
        <taxon>Ovalentaria</taxon>
        <taxon>Atherinomorphae</taxon>
        <taxon>Cyprinodontiformes</taxon>
        <taxon>Goodeidae</taxon>
        <taxon>Crenichthys</taxon>
    </lineage>
</organism>
<sequence>MQIDTRWKWHHGLAGEKEEAGMQEHAKILSKTLIGVSSKVQSKVIVRIPVSLIKYYKIFTRQVSSGSSVEGPGLTKITTLSGKSVMNKGVVGVTHLQPVGTLDLIPCLPSTIQLGERDWGCLQLSLPSPEFPNGDKLPQMTPEGTAPDLDTDVQPW</sequence>
<dbReference type="Proteomes" id="UP001311232">
    <property type="component" value="Unassembled WGS sequence"/>
</dbReference>
<comment type="caution">
    <text evidence="2">The sequence shown here is derived from an EMBL/GenBank/DDBJ whole genome shotgun (WGS) entry which is preliminary data.</text>
</comment>
<gene>
    <name evidence="2" type="ORF">CRENBAI_000887</name>
</gene>